<feature type="modified residue" description="4-aspartylphosphate" evidence="1">
    <location>
        <position position="61"/>
    </location>
</feature>
<protein>
    <submittedName>
        <fullName evidence="3">CheY-like receiver</fullName>
    </submittedName>
</protein>
<dbReference type="CDD" id="cd17546">
    <property type="entry name" value="REC_hyHK_CKI1_RcsC-like"/>
    <property type="match status" value="1"/>
</dbReference>
<dbReference type="InterPro" id="IPR052048">
    <property type="entry name" value="ST_Response_Regulator"/>
</dbReference>
<dbReference type="PROSITE" id="PS50110">
    <property type="entry name" value="RESPONSE_REGULATORY"/>
    <property type="match status" value="1"/>
</dbReference>
<organism evidence="3 4">
    <name type="scientific">Magnetospirillum gryphiswaldense (strain DSM 6361 / JCM 21280 / NBRC 15271 / MSR-1)</name>
    <dbReference type="NCBI Taxonomy" id="431944"/>
    <lineage>
        <taxon>Bacteria</taxon>
        <taxon>Pseudomonadati</taxon>
        <taxon>Pseudomonadota</taxon>
        <taxon>Alphaproteobacteria</taxon>
        <taxon>Rhodospirillales</taxon>
        <taxon>Rhodospirillaceae</taxon>
        <taxon>Magnetospirillum</taxon>
    </lineage>
</organism>
<dbReference type="Proteomes" id="UP000018922">
    <property type="component" value="Chromosome I"/>
</dbReference>
<dbReference type="PANTHER" id="PTHR43228">
    <property type="entry name" value="TWO-COMPONENT RESPONSE REGULATOR"/>
    <property type="match status" value="1"/>
</dbReference>
<keyword evidence="1" id="KW-0597">Phosphoprotein</keyword>
<proteinExistence type="predicted"/>
<dbReference type="KEGG" id="mgy:MGMSRv2__0018"/>
<keyword evidence="4" id="KW-1185">Reference proteome</keyword>
<dbReference type="SMART" id="SM00448">
    <property type="entry name" value="REC"/>
    <property type="match status" value="1"/>
</dbReference>
<dbReference type="EMBL" id="HG794546">
    <property type="protein sequence ID" value="CDK97233.1"/>
    <property type="molecule type" value="Genomic_DNA"/>
</dbReference>
<dbReference type="PANTHER" id="PTHR43228:SF1">
    <property type="entry name" value="TWO-COMPONENT RESPONSE REGULATOR ARR22"/>
    <property type="match status" value="1"/>
</dbReference>
<dbReference type="STRING" id="1430440.MGMSRv2__0018"/>
<sequence>MKEDSDMALKRAVIVEDIRQIRDLVHIALNSFGIDDIAEAGNGEEALAALRDGGADIVIMDWKMEVMDGLECARRIRAGIDGINPRLPIVLLTSMGGKESEAAAYAAGVDHFMEKPFSLRSLNAGVAKVLGLAAAR</sequence>
<dbReference type="SUPFAM" id="SSF52172">
    <property type="entry name" value="CheY-like"/>
    <property type="match status" value="1"/>
</dbReference>
<dbReference type="HOGENOM" id="CLU_000445_69_12_5"/>
<dbReference type="InterPro" id="IPR001789">
    <property type="entry name" value="Sig_transdc_resp-reg_receiver"/>
</dbReference>
<dbReference type="Gene3D" id="3.40.50.2300">
    <property type="match status" value="1"/>
</dbReference>
<name>V6EYE7_MAGGM</name>
<evidence type="ECO:0000313" key="3">
    <source>
        <dbReference type="EMBL" id="CDK97233.1"/>
    </source>
</evidence>
<reference evidence="3 4" key="1">
    <citation type="journal article" date="2014" name="Genome Announc.">
        <title>Complete genome sequence of Magnetospirillum gryphiswaldense MSR-1.</title>
        <authorList>
            <person name="Wang X."/>
            <person name="Wang Q."/>
            <person name="Zhang W."/>
            <person name="Wang Y."/>
            <person name="Li L."/>
            <person name="Wen T."/>
            <person name="Zhang T."/>
            <person name="Zhang Y."/>
            <person name="Xu J."/>
            <person name="Hu J."/>
            <person name="Li S."/>
            <person name="Liu L."/>
            <person name="Liu J."/>
            <person name="Jiang W."/>
            <person name="Tian J."/>
            <person name="Li Y."/>
            <person name="Schuler D."/>
            <person name="Wang L."/>
            <person name="Li J."/>
        </authorList>
    </citation>
    <scope>NUCLEOTIDE SEQUENCE [LARGE SCALE GENOMIC DNA]</scope>
    <source>
        <strain evidence="4">DSM 6361 / JCM 21280 / NBRC 15271 / MSR-1</strain>
    </source>
</reference>
<dbReference type="AlphaFoldDB" id="V6EYE7"/>
<dbReference type="GO" id="GO:0000160">
    <property type="term" value="P:phosphorelay signal transduction system"/>
    <property type="evidence" value="ECO:0007669"/>
    <property type="project" value="InterPro"/>
</dbReference>
<dbReference type="Pfam" id="PF00072">
    <property type="entry name" value="Response_reg"/>
    <property type="match status" value="1"/>
</dbReference>
<evidence type="ECO:0000256" key="1">
    <source>
        <dbReference type="PROSITE-ProRule" id="PRU00169"/>
    </source>
</evidence>
<gene>
    <name evidence="3" type="ordered locus">MGMSRv2__0018</name>
</gene>
<dbReference type="eggNOG" id="COG0745">
    <property type="taxonomic scope" value="Bacteria"/>
</dbReference>
<evidence type="ECO:0000313" key="4">
    <source>
        <dbReference type="Proteomes" id="UP000018922"/>
    </source>
</evidence>
<feature type="domain" description="Response regulatory" evidence="2">
    <location>
        <begin position="11"/>
        <end position="130"/>
    </location>
</feature>
<evidence type="ECO:0000259" key="2">
    <source>
        <dbReference type="PROSITE" id="PS50110"/>
    </source>
</evidence>
<dbReference type="InterPro" id="IPR011006">
    <property type="entry name" value="CheY-like_superfamily"/>
</dbReference>
<accession>V6EYE7</accession>